<keyword evidence="3" id="KW-0804">Transcription</keyword>
<reference evidence="8 10" key="2">
    <citation type="submission" date="2019-07" db="EMBL/GenBank/DDBJ databases">
        <title>Whole genome shotgun sequence of Kocuria flava NBRC 107626.</title>
        <authorList>
            <person name="Hosoyama A."/>
            <person name="Uohara A."/>
            <person name="Ohji S."/>
            <person name="Ichikawa N."/>
        </authorList>
    </citation>
    <scope>NUCLEOTIDE SEQUENCE [LARGE SCALE GENOMIC DNA]</scope>
    <source>
        <strain evidence="8 10">NBRC 107626</strain>
    </source>
</reference>
<dbReference type="InterPro" id="IPR009057">
    <property type="entry name" value="Homeodomain-like_sf"/>
</dbReference>
<accession>A0A0U2WQJ2</accession>
<dbReference type="AlphaFoldDB" id="A0A0U2WQJ2"/>
<dbReference type="PANTHER" id="PTHR30055:SF234">
    <property type="entry name" value="HTH-TYPE TRANSCRIPTIONAL REGULATOR BETI"/>
    <property type="match status" value="1"/>
</dbReference>
<evidence type="ECO:0000313" key="9">
    <source>
        <dbReference type="Proteomes" id="UP000057181"/>
    </source>
</evidence>
<dbReference type="Gene3D" id="1.10.357.10">
    <property type="entry name" value="Tetracycline Repressor, domain 2"/>
    <property type="match status" value="1"/>
</dbReference>
<evidence type="ECO:0000313" key="10">
    <source>
        <dbReference type="Proteomes" id="UP000321155"/>
    </source>
</evidence>
<dbReference type="EMBL" id="CP013254">
    <property type="protein sequence ID" value="ALU38788.1"/>
    <property type="molecule type" value="Genomic_DNA"/>
</dbReference>
<feature type="region of interest" description="Disordered" evidence="5">
    <location>
        <begin position="217"/>
        <end position="260"/>
    </location>
</feature>
<name>A0A0U2WQJ2_9MICC</name>
<dbReference type="KEGG" id="kfv:AS188_02395"/>
<evidence type="ECO:0000256" key="3">
    <source>
        <dbReference type="ARBA" id="ARBA00023163"/>
    </source>
</evidence>
<evidence type="ECO:0000256" key="2">
    <source>
        <dbReference type="ARBA" id="ARBA00023125"/>
    </source>
</evidence>
<dbReference type="OrthoDB" id="8688418at2"/>
<dbReference type="GO" id="GO:0000976">
    <property type="term" value="F:transcription cis-regulatory region binding"/>
    <property type="evidence" value="ECO:0007669"/>
    <property type="project" value="TreeGrafter"/>
</dbReference>
<feature type="compositionally biased region" description="Low complexity" evidence="5">
    <location>
        <begin position="230"/>
        <end position="254"/>
    </location>
</feature>
<evidence type="ECO:0000256" key="5">
    <source>
        <dbReference type="SAM" id="MobiDB-lite"/>
    </source>
</evidence>
<dbReference type="SUPFAM" id="SSF46689">
    <property type="entry name" value="Homeodomain-like"/>
    <property type="match status" value="1"/>
</dbReference>
<reference evidence="7 9" key="1">
    <citation type="submission" date="2015-11" db="EMBL/GenBank/DDBJ databases">
        <title>Complete Genome Sequence of Kocuria flava strain HO-9041.</title>
        <authorList>
            <person name="Zhou M."/>
            <person name="Dai J."/>
        </authorList>
    </citation>
    <scope>NUCLEOTIDE SEQUENCE [LARGE SCALE GENOMIC DNA]</scope>
    <source>
        <strain evidence="7 9">HO-9041</strain>
    </source>
</reference>
<dbReference type="STRING" id="446860.AS188_02395"/>
<dbReference type="RefSeq" id="WP_058857500.1">
    <property type="nucleotide sequence ID" value="NZ_BJZR01000027.1"/>
</dbReference>
<feature type="DNA-binding region" description="H-T-H motif" evidence="4">
    <location>
        <begin position="46"/>
        <end position="65"/>
    </location>
</feature>
<dbReference type="PANTHER" id="PTHR30055">
    <property type="entry name" value="HTH-TYPE TRANSCRIPTIONAL REGULATOR RUTR"/>
    <property type="match status" value="1"/>
</dbReference>
<dbReference type="EMBL" id="BJZR01000027">
    <property type="protein sequence ID" value="GEO91970.1"/>
    <property type="molecule type" value="Genomic_DNA"/>
</dbReference>
<evidence type="ECO:0000313" key="7">
    <source>
        <dbReference type="EMBL" id="ALU38788.1"/>
    </source>
</evidence>
<dbReference type="GO" id="GO:0003700">
    <property type="term" value="F:DNA-binding transcription factor activity"/>
    <property type="evidence" value="ECO:0007669"/>
    <property type="project" value="TreeGrafter"/>
</dbReference>
<sequence length="260" mass="27377">MTTLPAEPAPDRPPHDRREAVKYHNRRAIIDAAAALAEERGLGGFTVTDLADRAGVSRRTIFNHFAAADDAVHARFSELLGVFVDNFARVVEATPPPAEPSIGAVLEQLADVIERTELVPAMCHIARLMGASENSPTTAVWSHEVIETLTARLAAEITDRVPEAPAFTVDLLATLLLHALAVAFQRWAEETGAVDTPASRSTWLRVLREAVERLRHGFADPAPGGGAPGAGTPSPEAPGAGTPGPEAPGAGTPGPETPRP</sequence>
<gene>
    <name evidence="7" type="ORF">AS188_02395</name>
    <name evidence="8" type="ORF">KFL01_12760</name>
</gene>
<dbReference type="Pfam" id="PF00440">
    <property type="entry name" value="TetR_N"/>
    <property type="match status" value="1"/>
</dbReference>
<keyword evidence="10" id="KW-1185">Reference proteome</keyword>
<proteinExistence type="predicted"/>
<evidence type="ECO:0000259" key="6">
    <source>
        <dbReference type="PROSITE" id="PS50977"/>
    </source>
</evidence>
<keyword evidence="2 4" id="KW-0238">DNA-binding</keyword>
<organism evidence="7 9">
    <name type="scientific">Kocuria flava</name>
    <dbReference type="NCBI Taxonomy" id="446860"/>
    <lineage>
        <taxon>Bacteria</taxon>
        <taxon>Bacillati</taxon>
        <taxon>Actinomycetota</taxon>
        <taxon>Actinomycetes</taxon>
        <taxon>Micrococcales</taxon>
        <taxon>Micrococcaceae</taxon>
        <taxon>Kocuria</taxon>
    </lineage>
</organism>
<keyword evidence="1" id="KW-0805">Transcription regulation</keyword>
<protein>
    <recommendedName>
        <fullName evidence="6">HTH tetR-type domain-containing protein</fullName>
    </recommendedName>
</protein>
<dbReference type="InterPro" id="IPR001647">
    <property type="entry name" value="HTH_TetR"/>
</dbReference>
<dbReference type="InterPro" id="IPR050109">
    <property type="entry name" value="HTH-type_TetR-like_transc_reg"/>
</dbReference>
<evidence type="ECO:0000256" key="4">
    <source>
        <dbReference type="PROSITE-ProRule" id="PRU00335"/>
    </source>
</evidence>
<feature type="domain" description="HTH tetR-type" evidence="6">
    <location>
        <begin position="23"/>
        <end position="83"/>
    </location>
</feature>
<dbReference type="Proteomes" id="UP000321155">
    <property type="component" value="Unassembled WGS sequence"/>
</dbReference>
<dbReference type="Proteomes" id="UP000057181">
    <property type="component" value="Chromosome"/>
</dbReference>
<evidence type="ECO:0000256" key="1">
    <source>
        <dbReference type="ARBA" id="ARBA00023015"/>
    </source>
</evidence>
<evidence type="ECO:0000313" key="8">
    <source>
        <dbReference type="EMBL" id="GEO91970.1"/>
    </source>
</evidence>
<dbReference type="PROSITE" id="PS50977">
    <property type="entry name" value="HTH_TETR_2"/>
    <property type="match status" value="1"/>
</dbReference>
<dbReference type="PRINTS" id="PR00455">
    <property type="entry name" value="HTHTETR"/>
</dbReference>